<dbReference type="Gene3D" id="1.10.287.700">
    <property type="entry name" value="Helix hairpin bin"/>
    <property type="match status" value="1"/>
</dbReference>
<dbReference type="Proteomes" id="UP001362999">
    <property type="component" value="Unassembled WGS sequence"/>
</dbReference>
<name>A0AAV9ZYY9_9AGAR</name>
<evidence type="ECO:0000256" key="1">
    <source>
        <dbReference type="SAM" id="Coils"/>
    </source>
</evidence>
<dbReference type="AlphaFoldDB" id="A0AAV9ZYY9"/>
<keyword evidence="1" id="KW-0175">Coiled coil</keyword>
<sequence>MISTAFVLGALLLGSANAANDWKVPCVSGSCSYDLPGTTSASGTMKIWGSSDAITDITTAAGWQIVGCNSTAMAQDIRLVCTSGSDSDPDSLCSHLYQNSGAVNKLVRLPENCGASPFARIAKSWVPEDQSLPKNVRRMLPRSGPQPVVKALRLDTNFDRVDPKFGAVNIAIQGANVPGAPTTMVVPTGSHRRSRDRRGFGDFIKGAIDSVSDGVKSAVGAVTGAAESTVDAAKEAAAKAEEVAKEAAAKTAEAAKAAAEKAKEVANDVKDAAKDAVEDAGKVVGAVKDNTEAAASDVNNVDVNKSIDLPPLTFNKKINLVDQSVDCGPAQAKLRVDADAKANAQITFNVAAIGTIVPPKISSFGATANMNADVTGTITVNADVLGTIGTGQITLFEAGIPGLDFPGILTIGPSFKVTGSVDGTLDVALDADVGINFNVKDAKIAFPPKDDNAPDGKAFSIGDTPLTLSTTPDVTAKGKITAHLIPSLNLGIDALGGKADAQVTLAVDANAALTLGLSGSAAATVTQDVPIDGGDADRTVDVTKPTFGGCVKADSNINVNVGANADFFGLFTGLNTKKVLFTKDFALFKKCFGDEAQAAKSVKRNSSERRFVRRAALSCPIPGLKKSEVTSGTISASSIA</sequence>
<keyword evidence="2" id="KW-0732">Signal</keyword>
<dbReference type="PANTHER" id="PTHR47372:SF11">
    <property type="entry name" value="RE19971P"/>
    <property type="match status" value="1"/>
</dbReference>
<dbReference type="EMBL" id="JAWWNJ010000100">
    <property type="protein sequence ID" value="KAK6995896.1"/>
    <property type="molecule type" value="Genomic_DNA"/>
</dbReference>
<accession>A0AAV9ZYY9</accession>
<feature type="chain" id="PRO_5043429618" evidence="2">
    <location>
        <begin position="19"/>
        <end position="640"/>
    </location>
</feature>
<comment type="caution">
    <text evidence="3">The sequence shown here is derived from an EMBL/GenBank/DDBJ whole genome shotgun (WGS) entry which is preliminary data.</text>
</comment>
<evidence type="ECO:0000256" key="2">
    <source>
        <dbReference type="SAM" id="SignalP"/>
    </source>
</evidence>
<gene>
    <name evidence="3" type="ORF">R3P38DRAFT_2737141</name>
</gene>
<keyword evidence="4" id="KW-1185">Reference proteome</keyword>
<evidence type="ECO:0000313" key="4">
    <source>
        <dbReference type="Proteomes" id="UP001362999"/>
    </source>
</evidence>
<dbReference type="PANTHER" id="PTHR47372">
    <property type="entry name" value="DAUER UP-REGULATED-RELATED"/>
    <property type="match status" value="1"/>
</dbReference>
<organism evidence="3 4">
    <name type="scientific">Favolaschia claudopus</name>
    <dbReference type="NCBI Taxonomy" id="2862362"/>
    <lineage>
        <taxon>Eukaryota</taxon>
        <taxon>Fungi</taxon>
        <taxon>Dikarya</taxon>
        <taxon>Basidiomycota</taxon>
        <taxon>Agaricomycotina</taxon>
        <taxon>Agaricomycetes</taxon>
        <taxon>Agaricomycetidae</taxon>
        <taxon>Agaricales</taxon>
        <taxon>Marasmiineae</taxon>
        <taxon>Mycenaceae</taxon>
        <taxon>Favolaschia</taxon>
    </lineage>
</organism>
<reference evidence="3 4" key="1">
    <citation type="journal article" date="2024" name="J Genomics">
        <title>Draft genome sequencing and assembly of Favolaschia claudopus CIRM-BRFM 2984 isolated from oak limbs.</title>
        <authorList>
            <person name="Navarro D."/>
            <person name="Drula E."/>
            <person name="Chaduli D."/>
            <person name="Cazenave R."/>
            <person name="Ahrendt S."/>
            <person name="Wang J."/>
            <person name="Lipzen A."/>
            <person name="Daum C."/>
            <person name="Barry K."/>
            <person name="Grigoriev I.V."/>
            <person name="Favel A."/>
            <person name="Rosso M.N."/>
            <person name="Martin F."/>
        </authorList>
    </citation>
    <scope>NUCLEOTIDE SEQUENCE [LARGE SCALE GENOMIC DNA]</scope>
    <source>
        <strain evidence="3 4">CIRM-BRFM 2984</strain>
    </source>
</reference>
<feature type="coiled-coil region" evidence="1">
    <location>
        <begin position="230"/>
        <end position="279"/>
    </location>
</feature>
<feature type="signal peptide" evidence="2">
    <location>
        <begin position="1"/>
        <end position="18"/>
    </location>
</feature>
<proteinExistence type="predicted"/>
<evidence type="ECO:0000313" key="3">
    <source>
        <dbReference type="EMBL" id="KAK6995896.1"/>
    </source>
</evidence>
<protein>
    <submittedName>
        <fullName evidence="3">Uncharacterized protein</fullName>
    </submittedName>
</protein>